<keyword evidence="1" id="KW-0067">ATP-binding</keyword>
<dbReference type="Pfam" id="PF00069">
    <property type="entry name" value="Pkinase"/>
    <property type="match status" value="1"/>
</dbReference>
<proteinExistence type="predicted"/>
<name>A0A6B2LJB2_9EUKA</name>
<reference evidence="3" key="1">
    <citation type="journal article" date="2020" name="J. Eukaryot. Microbiol.">
        <title>De novo Sequencing, Assembly and Annotation of the Transcriptome for the Free-Living Testate Amoeba Arcella intermedia.</title>
        <authorList>
            <person name="Ribeiro G.M."/>
            <person name="Porfirio-Sousa A.L."/>
            <person name="Maurer-Alcala X.X."/>
            <person name="Katz L.A."/>
            <person name="Lahr D.J.G."/>
        </authorList>
    </citation>
    <scope>NUCLEOTIDE SEQUENCE</scope>
</reference>
<keyword evidence="1" id="KW-0547">Nucleotide-binding</keyword>
<dbReference type="PANTHER" id="PTHR44167:SF30">
    <property type="entry name" value="PHOSPHORYLASE KINASE"/>
    <property type="match status" value="1"/>
</dbReference>
<dbReference type="InterPro" id="IPR011009">
    <property type="entry name" value="Kinase-like_dom_sf"/>
</dbReference>
<dbReference type="EMBL" id="GIBP01008213">
    <property type="protein sequence ID" value="NDV37182.1"/>
    <property type="molecule type" value="Transcribed_RNA"/>
</dbReference>
<dbReference type="InterPro" id="IPR000719">
    <property type="entry name" value="Prot_kinase_dom"/>
</dbReference>
<evidence type="ECO:0000256" key="1">
    <source>
        <dbReference type="PROSITE-ProRule" id="PRU10141"/>
    </source>
</evidence>
<dbReference type="PROSITE" id="PS50011">
    <property type="entry name" value="PROTEIN_KINASE_DOM"/>
    <property type="match status" value="1"/>
</dbReference>
<dbReference type="PROSITE" id="PS00107">
    <property type="entry name" value="PROTEIN_KINASE_ATP"/>
    <property type="match status" value="1"/>
</dbReference>
<dbReference type="Gene3D" id="1.10.510.10">
    <property type="entry name" value="Transferase(Phosphotransferase) domain 1"/>
    <property type="match status" value="1"/>
</dbReference>
<dbReference type="GO" id="GO:0004674">
    <property type="term" value="F:protein serine/threonine kinase activity"/>
    <property type="evidence" value="ECO:0007669"/>
    <property type="project" value="TreeGrafter"/>
</dbReference>
<dbReference type="GO" id="GO:0005634">
    <property type="term" value="C:nucleus"/>
    <property type="evidence" value="ECO:0007669"/>
    <property type="project" value="TreeGrafter"/>
</dbReference>
<dbReference type="InterPro" id="IPR017441">
    <property type="entry name" value="Protein_kinase_ATP_BS"/>
</dbReference>
<evidence type="ECO:0000313" key="3">
    <source>
        <dbReference type="EMBL" id="NDV37182.1"/>
    </source>
</evidence>
<organism evidence="3">
    <name type="scientific">Arcella intermedia</name>
    <dbReference type="NCBI Taxonomy" id="1963864"/>
    <lineage>
        <taxon>Eukaryota</taxon>
        <taxon>Amoebozoa</taxon>
        <taxon>Tubulinea</taxon>
        <taxon>Elardia</taxon>
        <taxon>Arcellinida</taxon>
        <taxon>Sphaerothecina</taxon>
        <taxon>Arcellidae</taxon>
        <taxon>Arcella</taxon>
    </lineage>
</organism>
<dbReference type="SUPFAM" id="SSF56112">
    <property type="entry name" value="Protein kinase-like (PK-like)"/>
    <property type="match status" value="1"/>
</dbReference>
<feature type="domain" description="Protein kinase" evidence="2">
    <location>
        <begin position="1"/>
        <end position="186"/>
    </location>
</feature>
<feature type="binding site" evidence="1">
    <location>
        <position position="25"/>
    </location>
    <ligand>
        <name>ATP</name>
        <dbReference type="ChEBI" id="CHEBI:30616"/>
    </ligand>
</feature>
<evidence type="ECO:0000259" key="2">
    <source>
        <dbReference type="PROSITE" id="PS50011"/>
    </source>
</evidence>
<accession>A0A6B2LJB2</accession>
<dbReference type="SMART" id="SM00220">
    <property type="entry name" value="S_TKc"/>
    <property type="match status" value="1"/>
</dbReference>
<dbReference type="PANTHER" id="PTHR44167">
    <property type="entry name" value="OVARIAN-SPECIFIC SERINE/THREONINE-PROTEIN KINASE LOK-RELATED"/>
    <property type="match status" value="1"/>
</dbReference>
<dbReference type="GO" id="GO:0005524">
    <property type="term" value="F:ATP binding"/>
    <property type="evidence" value="ECO:0007669"/>
    <property type="project" value="UniProtKB-UniRule"/>
</dbReference>
<dbReference type="GO" id="GO:0044773">
    <property type="term" value="P:mitotic DNA damage checkpoint signaling"/>
    <property type="evidence" value="ECO:0007669"/>
    <property type="project" value="TreeGrafter"/>
</dbReference>
<protein>
    <recommendedName>
        <fullName evidence="2">Protein kinase domain-containing protein</fullName>
    </recommendedName>
</protein>
<dbReference type="AlphaFoldDB" id="A0A6B2LJB2"/>
<sequence length="186" mass="21783">MSVLGRGRTSDVYLVRNSQPATVMKCFKTNYLPFLQIELENLKQLVDCSNIPKVQFVAKEFLVLFPKGEPVRYFHPQYVRQLINLLCVVHSRGIVHRDIRPSNLLEVNGTIYLIDWGFATVTGSLNTFQGTFHYAADDVLMTKDLSQFRYLPKYDLYSVVRCVFIFAHRYLRKTLDRFTIEEEKEF</sequence>